<evidence type="ECO:0000256" key="1">
    <source>
        <dbReference type="ARBA" id="ARBA00008791"/>
    </source>
</evidence>
<dbReference type="PANTHER" id="PTHR46268">
    <property type="entry name" value="STRESS RESPONSE PROTEIN NHAX"/>
    <property type="match status" value="1"/>
</dbReference>
<name>A0A0D8J5A1_9BACT</name>
<accession>A0A0D8J5A1</accession>
<dbReference type="SUPFAM" id="SSF52402">
    <property type="entry name" value="Adenine nucleotide alpha hydrolases-like"/>
    <property type="match status" value="2"/>
</dbReference>
<evidence type="ECO:0000259" key="2">
    <source>
        <dbReference type="Pfam" id="PF00582"/>
    </source>
</evidence>
<dbReference type="Gene3D" id="3.40.50.620">
    <property type="entry name" value="HUPs"/>
    <property type="match status" value="2"/>
</dbReference>
<dbReference type="EMBL" id="JRHC01000007">
    <property type="protein sequence ID" value="KJF42087.1"/>
    <property type="molecule type" value="Genomic_DNA"/>
</dbReference>
<reference evidence="3 4" key="1">
    <citation type="submission" date="2014-09" db="EMBL/GenBank/DDBJ databases">
        <title>Draft Genome Sequence of Draconibacterium sp. JN14CK-3.</title>
        <authorList>
            <person name="Dong C."/>
            <person name="Lai Q."/>
            <person name="Shao Z."/>
        </authorList>
    </citation>
    <scope>NUCLEOTIDE SEQUENCE [LARGE SCALE GENOMIC DNA]</scope>
    <source>
        <strain evidence="3 4">JN14CK-3</strain>
    </source>
</reference>
<proteinExistence type="inferred from homology"/>
<dbReference type="AlphaFoldDB" id="A0A0D8J5A1"/>
<evidence type="ECO:0000313" key="3">
    <source>
        <dbReference type="EMBL" id="KJF42087.1"/>
    </source>
</evidence>
<dbReference type="InterPro" id="IPR006016">
    <property type="entry name" value="UspA"/>
</dbReference>
<protein>
    <recommendedName>
        <fullName evidence="2">UspA domain-containing protein</fullName>
    </recommendedName>
</protein>
<evidence type="ECO:0000313" key="4">
    <source>
        <dbReference type="Proteomes" id="UP000032544"/>
    </source>
</evidence>
<dbReference type="CDD" id="cd00293">
    <property type="entry name" value="USP-like"/>
    <property type="match status" value="1"/>
</dbReference>
<dbReference type="Proteomes" id="UP000032544">
    <property type="component" value="Unassembled WGS sequence"/>
</dbReference>
<feature type="domain" description="UspA" evidence="2">
    <location>
        <begin position="87"/>
        <end position="237"/>
    </location>
</feature>
<dbReference type="PANTHER" id="PTHR46268:SF6">
    <property type="entry name" value="UNIVERSAL STRESS PROTEIN UP12"/>
    <property type="match status" value="1"/>
</dbReference>
<comment type="caution">
    <text evidence="3">The sequence shown here is derived from an EMBL/GenBank/DDBJ whole genome shotgun (WGS) entry which is preliminary data.</text>
</comment>
<dbReference type="InterPro" id="IPR014729">
    <property type="entry name" value="Rossmann-like_a/b/a_fold"/>
</dbReference>
<dbReference type="OrthoDB" id="9788959at2"/>
<organism evidence="3 4">
    <name type="scientific">Draconibacterium sediminis</name>
    <dbReference type="NCBI Taxonomy" id="1544798"/>
    <lineage>
        <taxon>Bacteria</taxon>
        <taxon>Pseudomonadati</taxon>
        <taxon>Bacteroidota</taxon>
        <taxon>Bacteroidia</taxon>
        <taxon>Marinilabiliales</taxon>
        <taxon>Prolixibacteraceae</taxon>
        <taxon>Draconibacterium</taxon>
    </lineage>
</organism>
<keyword evidence="4" id="KW-1185">Reference proteome</keyword>
<dbReference type="Pfam" id="PF00582">
    <property type="entry name" value="Usp"/>
    <property type="match status" value="1"/>
</dbReference>
<sequence>MENQLVTILRISTPQLGSFVKDKLEEIGIEVFFTNEGMTPGERYNPDEVLLKVKVRQSEKAIARLLQLHKDYDLEKVKDDASFTGLRKILLPVKLSEDCIDLCKYAIGLAIKQNAEIKILYVYPDPNFNEPSRYTASWEKYVRMELKEAHKNAQQKLVDFSRELKNQVPAELFNAVKLHYRMLKGTPENVITAACKRYNPDIILMGTRATKNAEGEFLGKTLIKVIEQTQHSVLAVPLSAVYKGKEEINVLYSTDFYDSDNSSLNKLLKILEPVKKKIYCVHFDINNGKQHQEKVNELNAMLERDYSEFRIRCELFESDDLLKGIEEFVDKKHIDIISLSKVKRSGIYKFFHTDLVSTLIAQANVPILIFPV</sequence>
<comment type="similarity">
    <text evidence="1">Belongs to the universal stress protein A family.</text>
</comment>
<dbReference type="STRING" id="1544798.LH29_22705"/>
<dbReference type="RefSeq" id="WP_045033410.1">
    <property type="nucleotide sequence ID" value="NZ_JRHC01000007.1"/>
</dbReference>
<gene>
    <name evidence="3" type="ORF">LH29_22705</name>
</gene>